<accession>A0A165M7I3</accession>
<dbReference type="Proteomes" id="UP000076761">
    <property type="component" value="Unassembled WGS sequence"/>
</dbReference>
<organism evidence="2 3">
    <name type="scientific">Neolentinus lepideus HHB14362 ss-1</name>
    <dbReference type="NCBI Taxonomy" id="1314782"/>
    <lineage>
        <taxon>Eukaryota</taxon>
        <taxon>Fungi</taxon>
        <taxon>Dikarya</taxon>
        <taxon>Basidiomycota</taxon>
        <taxon>Agaricomycotina</taxon>
        <taxon>Agaricomycetes</taxon>
        <taxon>Gloeophyllales</taxon>
        <taxon>Gloeophyllaceae</taxon>
        <taxon>Neolentinus</taxon>
    </lineage>
</organism>
<evidence type="ECO:0000313" key="3">
    <source>
        <dbReference type="Proteomes" id="UP000076761"/>
    </source>
</evidence>
<feature type="region of interest" description="Disordered" evidence="1">
    <location>
        <begin position="1"/>
        <end position="50"/>
    </location>
</feature>
<name>A0A165M7I3_9AGAM</name>
<dbReference type="EMBL" id="KV425731">
    <property type="protein sequence ID" value="KZT17998.1"/>
    <property type="molecule type" value="Genomic_DNA"/>
</dbReference>
<evidence type="ECO:0000313" key="2">
    <source>
        <dbReference type="EMBL" id="KZT17998.1"/>
    </source>
</evidence>
<feature type="compositionally biased region" description="Polar residues" evidence="1">
    <location>
        <begin position="152"/>
        <end position="161"/>
    </location>
</feature>
<dbReference type="InParanoid" id="A0A165M7I3"/>
<keyword evidence="3" id="KW-1185">Reference proteome</keyword>
<reference evidence="2 3" key="1">
    <citation type="journal article" date="2016" name="Mol. Biol. Evol.">
        <title>Comparative Genomics of Early-Diverging Mushroom-Forming Fungi Provides Insights into the Origins of Lignocellulose Decay Capabilities.</title>
        <authorList>
            <person name="Nagy L.G."/>
            <person name="Riley R."/>
            <person name="Tritt A."/>
            <person name="Adam C."/>
            <person name="Daum C."/>
            <person name="Floudas D."/>
            <person name="Sun H."/>
            <person name="Yadav J.S."/>
            <person name="Pangilinan J."/>
            <person name="Larsson K.H."/>
            <person name="Matsuura K."/>
            <person name="Barry K."/>
            <person name="Labutti K."/>
            <person name="Kuo R."/>
            <person name="Ohm R.A."/>
            <person name="Bhattacharya S.S."/>
            <person name="Shirouzu T."/>
            <person name="Yoshinaga Y."/>
            <person name="Martin F.M."/>
            <person name="Grigoriev I.V."/>
            <person name="Hibbett D.S."/>
        </authorList>
    </citation>
    <scope>NUCLEOTIDE SEQUENCE [LARGE SCALE GENOMIC DNA]</scope>
    <source>
        <strain evidence="2 3">HHB14362 ss-1</strain>
    </source>
</reference>
<dbReference type="AlphaFoldDB" id="A0A165M7I3"/>
<sequence>SNKHPRPATASEILARTHSSRQGYSVPPLQHPAMIPTTPQNPQHLTAPPSYYTPTSAPVMYYPYYPTTPHIQHPYNIYYSTPMRYSMPYCQYSPPPAGATNCSSSIAPFQLPEAASLQCSFNPSGMVLEDPFVPVTPPPSQQLRPESLGSPWEQSRPNQVSKGGIRHARYPV</sequence>
<evidence type="ECO:0000256" key="1">
    <source>
        <dbReference type="SAM" id="MobiDB-lite"/>
    </source>
</evidence>
<feature type="region of interest" description="Disordered" evidence="1">
    <location>
        <begin position="133"/>
        <end position="172"/>
    </location>
</feature>
<protein>
    <submittedName>
        <fullName evidence="2">Uncharacterized protein</fullName>
    </submittedName>
</protein>
<feature type="non-terminal residue" evidence="2">
    <location>
        <position position="1"/>
    </location>
</feature>
<gene>
    <name evidence="2" type="ORF">NEOLEDRAFT_276228</name>
</gene>
<proteinExistence type="predicted"/>